<dbReference type="STRING" id="448.Lery_2710"/>
<dbReference type="EMBL" id="LNYA01000034">
    <property type="protein sequence ID" value="KTC94543.1"/>
    <property type="molecule type" value="Genomic_DNA"/>
</dbReference>
<accession>A0A0W0TFZ7</accession>
<dbReference type="PATRIC" id="fig|448.7.peg.2845"/>
<name>A0A0W0TFZ7_LEGER</name>
<dbReference type="Proteomes" id="UP000054773">
    <property type="component" value="Unassembled WGS sequence"/>
</dbReference>
<keyword evidence="1" id="KW-0472">Membrane</keyword>
<comment type="caution">
    <text evidence="2">The sequence shown here is derived from an EMBL/GenBank/DDBJ whole genome shotgun (WGS) entry which is preliminary data.</text>
</comment>
<keyword evidence="1" id="KW-1133">Transmembrane helix</keyword>
<evidence type="ECO:0000313" key="3">
    <source>
        <dbReference type="Proteomes" id="UP000054773"/>
    </source>
</evidence>
<reference evidence="2 3" key="1">
    <citation type="submission" date="2015-11" db="EMBL/GenBank/DDBJ databases">
        <title>Genomic analysis of 38 Legionella species identifies large and diverse effector repertoires.</title>
        <authorList>
            <person name="Burstein D."/>
            <person name="Amaro F."/>
            <person name="Zusman T."/>
            <person name="Lifshitz Z."/>
            <person name="Cohen O."/>
            <person name="Gilbert J.A."/>
            <person name="Pupko T."/>
            <person name="Shuman H.A."/>
            <person name="Segal G."/>
        </authorList>
    </citation>
    <scope>NUCLEOTIDE SEQUENCE [LARGE SCALE GENOMIC DNA]</scope>
    <source>
        <strain evidence="2 3">SE-32A-C8</strain>
    </source>
</reference>
<sequence>MDGVREEDLLRIKELLRHTSEFIAYFELAEVKMMEWRQDIELQTQLQQQQTQEQLKSLHKELDHLHEVLTQSGLERLRLHTEQALKQGENQLHSLQKISQHMLADMQSQHREFTRAVEKSLAQLDDYTSTALQKIGSLLADYDVQHFKRVANESCEYVEKAASQAIAQSTRLLKTFQWRAAALACLTTLLTAFGVGLYVNNELPWEMHQQARNEREAGKLLMKAWPMLSQQEKDNIVSGGKRNKS</sequence>
<keyword evidence="1" id="KW-0812">Transmembrane</keyword>
<evidence type="ECO:0000256" key="1">
    <source>
        <dbReference type="SAM" id="Phobius"/>
    </source>
</evidence>
<protein>
    <submittedName>
        <fullName evidence="2">Uncharacterized protein</fullName>
    </submittedName>
</protein>
<dbReference type="AlphaFoldDB" id="A0A0W0TFZ7"/>
<dbReference type="RefSeq" id="WP_058527788.1">
    <property type="nucleotide sequence ID" value="NZ_CAAAHY010000005.1"/>
</dbReference>
<organism evidence="2 3">
    <name type="scientific">Legionella erythra</name>
    <dbReference type="NCBI Taxonomy" id="448"/>
    <lineage>
        <taxon>Bacteria</taxon>
        <taxon>Pseudomonadati</taxon>
        <taxon>Pseudomonadota</taxon>
        <taxon>Gammaproteobacteria</taxon>
        <taxon>Legionellales</taxon>
        <taxon>Legionellaceae</taxon>
        <taxon>Legionella</taxon>
    </lineage>
</organism>
<proteinExistence type="predicted"/>
<feature type="transmembrane region" description="Helical" evidence="1">
    <location>
        <begin position="180"/>
        <end position="199"/>
    </location>
</feature>
<evidence type="ECO:0000313" key="2">
    <source>
        <dbReference type="EMBL" id="KTC94543.1"/>
    </source>
</evidence>
<dbReference type="OrthoDB" id="5645074at2"/>
<keyword evidence="3" id="KW-1185">Reference proteome</keyword>
<gene>
    <name evidence="2" type="ORF">Lery_2710</name>
</gene>